<dbReference type="InterPro" id="IPR016032">
    <property type="entry name" value="Sig_transdc_resp-reg_C-effctor"/>
</dbReference>
<keyword evidence="2" id="KW-0804">Transcription</keyword>
<evidence type="ECO:0000313" key="4">
    <source>
        <dbReference type="EMBL" id="GAA0908240.1"/>
    </source>
</evidence>
<dbReference type="Gene3D" id="3.40.50.1820">
    <property type="entry name" value="alpha/beta hydrolase"/>
    <property type="match status" value="1"/>
</dbReference>
<evidence type="ECO:0000259" key="3">
    <source>
        <dbReference type="SMART" id="SM01043"/>
    </source>
</evidence>
<feature type="domain" description="Bacterial transcriptional activator" evidence="3">
    <location>
        <begin position="93"/>
        <end position="236"/>
    </location>
</feature>
<dbReference type="InterPro" id="IPR029058">
    <property type="entry name" value="AB_hydrolase_fold"/>
</dbReference>
<dbReference type="Gene3D" id="1.10.10.10">
    <property type="entry name" value="Winged helix-like DNA-binding domain superfamily/Winged helix DNA-binding domain"/>
    <property type="match status" value="1"/>
</dbReference>
<gene>
    <name evidence="4" type="ORF">GCM10009559_77340</name>
</gene>
<evidence type="ECO:0000256" key="1">
    <source>
        <dbReference type="ARBA" id="ARBA00023015"/>
    </source>
</evidence>
<dbReference type="Pfam" id="PF03704">
    <property type="entry name" value="BTAD"/>
    <property type="match status" value="1"/>
</dbReference>
<evidence type="ECO:0000313" key="5">
    <source>
        <dbReference type="Proteomes" id="UP001499967"/>
    </source>
</evidence>
<dbReference type="SUPFAM" id="SSF53474">
    <property type="entry name" value="alpha/beta-Hydrolases"/>
    <property type="match status" value="1"/>
</dbReference>
<dbReference type="InterPro" id="IPR011990">
    <property type="entry name" value="TPR-like_helical_dom_sf"/>
</dbReference>
<dbReference type="PANTHER" id="PTHR35807:SF1">
    <property type="entry name" value="TRANSCRIPTIONAL REGULATOR REDD"/>
    <property type="match status" value="1"/>
</dbReference>
<dbReference type="SUPFAM" id="SSF46894">
    <property type="entry name" value="C-terminal effector domain of the bipartite response regulators"/>
    <property type="match status" value="1"/>
</dbReference>
<name>A0ABN1NHZ6_9PSEU</name>
<comment type="caution">
    <text evidence="4">The sequence shown here is derived from an EMBL/GenBank/DDBJ whole genome shotgun (WGS) entry which is preliminary data.</text>
</comment>
<dbReference type="InterPro" id="IPR051677">
    <property type="entry name" value="AfsR-DnrI-RedD_regulator"/>
</dbReference>
<dbReference type="EMBL" id="BAAAHP010000323">
    <property type="protein sequence ID" value="GAA0908240.1"/>
    <property type="molecule type" value="Genomic_DNA"/>
</dbReference>
<dbReference type="InterPro" id="IPR036388">
    <property type="entry name" value="WH-like_DNA-bd_sf"/>
</dbReference>
<dbReference type="SUPFAM" id="SSF48452">
    <property type="entry name" value="TPR-like"/>
    <property type="match status" value="1"/>
</dbReference>
<dbReference type="Gene3D" id="1.25.40.10">
    <property type="entry name" value="Tetratricopeptide repeat domain"/>
    <property type="match status" value="1"/>
</dbReference>
<reference evidence="4 5" key="1">
    <citation type="journal article" date="2019" name="Int. J. Syst. Evol. Microbiol.">
        <title>The Global Catalogue of Microorganisms (GCM) 10K type strain sequencing project: providing services to taxonomists for standard genome sequencing and annotation.</title>
        <authorList>
            <consortium name="The Broad Institute Genomics Platform"/>
            <consortium name="The Broad Institute Genome Sequencing Center for Infectious Disease"/>
            <person name="Wu L."/>
            <person name="Ma J."/>
        </authorList>
    </citation>
    <scope>NUCLEOTIDE SEQUENCE [LARGE SCALE GENOMIC DNA]</scope>
    <source>
        <strain evidence="4 5">JCM 11117</strain>
    </source>
</reference>
<sequence>MLSVAVLGPLRVEGPGGRVGVGDRKTREVLTLLALAAPRPVSVPALSAVLWDEPPRSAVKTVQAHVSRARTAVGGAVSGGPAGYALDPARVDLDVAAAGELRRRARVAALSGDDHGAAELLGRARERWRGEPELPSTSAGEAERARWVEERLLLVEDHVAAVVAAGDGRAVLGELEALTAEHPLRERLWALRMEALYRSGRQADALAAYRTVRRVLRDELGLEPGPALRALEAAVLAHALPERPPAARSDRVDPLPLTGPRYAESGGAHVAYAVFGAGPVDVLLLNPTFVPVDAYTEDPHLAAAVRGLAAGRRVIALDRRGTGLSDPLSPSLEAWVADAVAVLDACGAGRVHVLANADTALVALPLAAEHPDRVVSVTLVNGYARLTRTEDYPHGEPPSVADTLAEIRATAHRPSVDVLSWIAPSVAADARFRAWWDATGRRGASPGSAAALHRLLVGADVRHVLPRVTAPVLLISRTGCASHDPGHDDYLLTHLPTARVVTYPDPDGPWFLGDTGRVLAEFAAFTRT</sequence>
<dbReference type="Pfam" id="PF00561">
    <property type="entry name" value="Abhydrolase_1"/>
    <property type="match status" value="1"/>
</dbReference>
<keyword evidence="1" id="KW-0805">Transcription regulation</keyword>
<accession>A0ABN1NHZ6</accession>
<dbReference type="InterPro" id="IPR005158">
    <property type="entry name" value="BTAD"/>
</dbReference>
<dbReference type="PANTHER" id="PTHR35807">
    <property type="entry name" value="TRANSCRIPTIONAL REGULATOR REDD-RELATED"/>
    <property type="match status" value="1"/>
</dbReference>
<dbReference type="InterPro" id="IPR000073">
    <property type="entry name" value="AB_hydrolase_1"/>
</dbReference>
<dbReference type="CDD" id="cd15831">
    <property type="entry name" value="BTAD"/>
    <property type="match status" value="1"/>
</dbReference>
<evidence type="ECO:0000256" key="2">
    <source>
        <dbReference type="ARBA" id="ARBA00023163"/>
    </source>
</evidence>
<dbReference type="RefSeq" id="WP_343946845.1">
    <property type="nucleotide sequence ID" value="NZ_BAAAHP010000323.1"/>
</dbReference>
<dbReference type="SMART" id="SM01043">
    <property type="entry name" value="BTAD"/>
    <property type="match status" value="1"/>
</dbReference>
<dbReference type="Proteomes" id="UP001499967">
    <property type="component" value="Unassembled WGS sequence"/>
</dbReference>
<protein>
    <recommendedName>
        <fullName evidence="3">Bacterial transcriptional activator domain-containing protein</fullName>
    </recommendedName>
</protein>
<organism evidence="4 5">
    <name type="scientific">Pseudonocardia zijingensis</name>
    <dbReference type="NCBI Taxonomy" id="153376"/>
    <lineage>
        <taxon>Bacteria</taxon>
        <taxon>Bacillati</taxon>
        <taxon>Actinomycetota</taxon>
        <taxon>Actinomycetes</taxon>
        <taxon>Pseudonocardiales</taxon>
        <taxon>Pseudonocardiaceae</taxon>
        <taxon>Pseudonocardia</taxon>
    </lineage>
</organism>
<keyword evidence="5" id="KW-1185">Reference proteome</keyword>
<proteinExistence type="predicted"/>